<dbReference type="Gene3D" id="3.90.280.10">
    <property type="entry name" value="PEBP-like"/>
    <property type="match status" value="1"/>
</dbReference>
<dbReference type="GO" id="GO:0030414">
    <property type="term" value="F:peptidase inhibitor activity"/>
    <property type="evidence" value="ECO:0007669"/>
    <property type="project" value="TreeGrafter"/>
</dbReference>
<organism evidence="2 3">
    <name type="scientific">Babjeviella inositovora NRRL Y-12698</name>
    <dbReference type="NCBI Taxonomy" id="984486"/>
    <lineage>
        <taxon>Eukaryota</taxon>
        <taxon>Fungi</taxon>
        <taxon>Dikarya</taxon>
        <taxon>Ascomycota</taxon>
        <taxon>Saccharomycotina</taxon>
        <taxon>Pichiomycetes</taxon>
        <taxon>Serinales incertae sedis</taxon>
        <taxon>Babjeviella</taxon>
    </lineage>
</organism>
<protein>
    <recommendedName>
        <fullName evidence="4">Phosphatidylethanolamine-binding protein</fullName>
    </recommendedName>
</protein>
<evidence type="ECO:0000313" key="2">
    <source>
        <dbReference type="EMBL" id="ODQ78930.1"/>
    </source>
</evidence>
<dbReference type="OrthoDB" id="2506647at2759"/>
<dbReference type="RefSeq" id="XP_018984258.1">
    <property type="nucleotide sequence ID" value="XM_019127275.1"/>
</dbReference>
<gene>
    <name evidence="2" type="ORF">BABINDRAFT_155140</name>
</gene>
<dbReference type="PANTHER" id="PTHR11362">
    <property type="entry name" value="PHOSPHATIDYLETHANOLAMINE-BINDING PROTEIN"/>
    <property type="match status" value="1"/>
</dbReference>
<dbReference type="EMBL" id="KV454434">
    <property type="protein sequence ID" value="ODQ78930.1"/>
    <property type="molecule type" value="Genomic_DNA"/>
</dbReference>
<dbReference type="InterPro" id="IPR008914">
    <property type="entry name" value="PEBP"/>
</dbReference>
<proteinExistence type="inferred from homology"/>
<dbReference type="PANTHER" id="PTHR11362:SF148">
    <property type="entry name" value="CARBOXYPEPTIDASE Y INHIBITOR"/>
    <property type="match status" value="1"/>
</dbReference>
<name>A0A1E3QMS2_9ASCO</name>
<dbReference type="InterPro" id="IPR036610">
    <property type="entry name" value="PEBP-like_sf"/>
</dbReference>
<dbReference type="STRING" id="984486.A0A1E3QMS2"/>
<dbReference type="PROSITE" id="PS01220">
    <property type="entry name" value="PBP"/>
    <property type="match status" value="1"/>
</dbReference>
<reference evidence="3" key="1">
    <citation type="submission" date="2016-05" db="EMBL/GenBank/DDBJ databases">
        <title>Comparative genomics of biotechnologically important yeasts.</title>
        <authorList>
            <consortium name="DOE Joint Genome Institute"/>
            <person name="Riley R."/>
            <person name="Haridas S."/>
            <person name="Wolfe K.H."/>
            <person name="Lopes M.R."/>
            <person name="Hittinger C.T."/>
            <person name="Goker M."/>
            <person name="Salamov A."/>
            <person name="Wisecaver J."/>
            <person name="Long T.M."/>
            <person name="Aerts A.L."/>
            <person name="Barry K."/>
            <person name="Choi C."/>
            <person name="Clum A."/>
            <person name="Coughlan A.Y."/>
            <person name="Deshpande S."/>
            <person name="Douglass A.P."/>
            <person name="Hanson S.J."/>
            <person name="Klenk H.-P."/>
            <person name="Labutti K."/>
            <person name="Lapidus A."/>
            <person name="Lindquist E."/>
            <person name="Lipzen A."/>
            <person name="Meier-Kolthoff J.P."/>
            <person name="Ohm R.A."/>
            <person name="Otillar R.P."/>
            <person name="Pangilinan J."/>
            <person name="Peng Y."/>
            <person name="Rokas A."/>
            <person name="Rosa C.A."/>
            <person name="Scheuner C."/>
            <person name="Sibirny A.A."/>
            <person name="Slot J.C."/>
            <person name="Stielow J.B."/>
            <person name="Sun H."/>
            <person name="Kurtzman C.P."/>
            <person name="Blackwell M."/>
            <person name="Grigoriev I.V."/>
            <person name="Jeffries T.W."/>
        </authorList>
    </citation>
    <scope>NUCLEOTIDE SEQUENCE [LARGE SCALE GENOMIC DNA]</scope>
    <source>
        <strain evidence="3">NRRL Y-12698</strain>
    </source>
</reference>
<comment type="similarity">
    <text evidence="1">Belongs to the phosphatidylethanolamine-binding protein family.</text>
</comment>
<evidence type="ECO:0000256" key="1">
    <source>
        <dbReference type="ARBA" id="ARBA00007091"/>
    </source>
</evidence>
<evidence type="ECO:0000313" key="3">
    <source>
        <dbReference type="Proteomes" id="UP000094336"/>
    </source>
</evidence>
<dbReference type="SUPFAM" id="SSF49777">
    <property type="entry name" value="PEBP-like"/>
    <property type="match status" value="1"/>
</dbReference>
<dbReference type="Pfam" id="PF01161">
    <property type="entry name" value="PBP"/>
    <property type="match status" value="1"/>
</dbReference>
<accession>A0A1E3QMS2</accession>
<dbReference type="GO" id="GO:0005543">
    <property type="term" value="F:phospholipid binding"/>
    <property type="evidence" value="ECO:0007669"/>
    <property type="project" value="TreeGrafter"/>
</dbReference>
<dbReference type="AlphaFoldDB" id="A0A1E3QMS2"/>
<dbReference type="CDD" id="cd00866">
    <property type="entry name" value="PEBP_euk"/>
    <property type="match status" value="1"/>
</dbReference>
<keyword evidence="3" id="KW-1185">Reference proteome</keyword>
<dbReference type="GeneID" id="30145128"/>
<dbReference type="InterPro" id="IPR001858">
    <property type="entry name" value="Phosphatidylethanolamine-bd_CS"/>
</dbReference>
<dbReference type="InterPro" id="IPR035810">
    <property type="entry name" value="PEBP_euk"/>
</dbReference>
<dbReference type="Proteomes" id="UP000094336">
    <property type="component" value="Unassembled WGS sequence"/>
</dbReference>
<evidence type="ECO:0008006" key="4">
    <source>
        <dbReference type="Google" id="ProtNLM"/>
    </source>
</evidence>
<dbReference type="GO" id="GO:0030162">
    <property type="term" value="P:regulation of proteolysis"/>
    <property type="evidence" value="ECO:0007669"/>
    <property type="project" value="TreeGrafter"/>
</dbReference>
<dbReference type="GO" id="GO:0046578">
    <property type="term" value="P:regulation of Ras protein signal transduction"/>
    <property type="evidence" value="ECO:0007669"/>
    <property type="project" value="TreeGrafter"/>
</dbReference>
<sequence length="216" mass="23607">MNIFKSMTTSLTESLGQHDIERDVLKAPGFKSQGILTVEYTSEGKSQPVALGNVLPVGDVQYKPQVSFTLHPESGAEIKPGDQFALILTDPDAPSRTEKKWSEYCHWIVSGLTLTPTSNAKIESKEAPVESISTLLDLSKGSNLISYMGPAPPPGTGKHRYVFLFLKVNQGVTLEAPKDRPNWGTGVPASGFHEWFAGKGEIWGVNFFNAENTKKE</sequence>